<dbReference type="CDD" id="cd00761">
    <property type="entry name" value="Glyco_tranf_GTA_type"/>
    <property type="match status" value="1"/>
</dbReference>
<reference evidence="2 3" key="1">
    <citation type="submission" date="2019-02" db="EMBL/GenBank/DDBJ databases">
        <title>Genomic Encyclopedia of Type Strains, Phase IV (KMG-IV): sequencing the most valuable type-strain genomes for metagenomic binning, comparative biology and taxonomic classification.</title>
        <authorList>
            <person name="Goeker M."/>
        </authorList>
    </citation>
    <scope>NUCLEOTIDE SEQUENCE [LARGE SCALE GENOMIC DNA]</scope>
    <source>
        <strain evidence="2 3">DSM 43045</strain>
    </source>
</reference>
<name>A0A4Q7M8J7_9MICO</name>
<dbReference type="SUPFAM" id="SSF53448">
    <property type="entry name" value="Nucleotide-diphospho-sugar transferases"/>
    <property type="match status" value="1"/>
</dbReference>
<dbReference type="AlphaFoldDB" id="A0A4Q7M8J7"/>
<dbReference type="OrthoDB" id="3177103at2"/>
<dbReference type="InterPro" id="IPR001173">
    <property type="entry name" value="Glyco_trans_2-like"/>
</dbReference>
<keyword evidence="2" id="KW-0808">Transferase</keyword>
<dbReference type="Proteomes" id="UP000293289">
    <property type="component" value="Unassembled WGS sequence"/>
</dbReference>
<comment type="caution">
    <text evidence="2">The sequence shown here is derived from an EMBL/GenBank/DDBJ whole genome shotgun (WGS) entry which is preliminary data.</text>
</comment>
<dbReference type="InterPro" id="IPR050834">
    <property type="entry name" value="Glycosyltransf_2"/>
</dbReference>
<dbReference type="RefSeq" id="WP_130354234.1">
    <property type="nucleotide sequence ID" value="NZ_SGWY01000004.1"/>
</dbReference>
<dbReference type="EMBL" id="SGWY01000004">
    <property type="protein sequence ID" value="RZS63473.1"/>
    <property type="molecule type" value="Genomic_DNA"/>
</dbReference>
<evidence type="ECO:0000313" key="2">
    <source>
        <dbReference type="EMBL" id="RZS63473.1"/>
    </source>
</evidence>
<dbReference type="Gene3D" id="3.90.550.10">
    <property type="entry name" value="Spore Coat Polysaccharide Biosynthesis Protein SpsA, Chain A"/>
    <property type="match status" value="1"/>
</dbReference>
<dbReference type="PANTHER" id="PTHR43685:SF11">
    <property type="entry name" value="GLYCOSYLTRANSFERASE TAGX-RELATED"/>
    <property type="match status" value="1"/>
</dbReference>
<evidence type="ECO:0000259" key="1">
    <source>
        <dbReference type="Pfam" id="PF00535"/>
    </source>
</evidence>
<evidence type="ECO:0000313" key="3">
    <source>
        <dbReference type="Proteomes" id="UP000293289"/>
    </source>
</evidence>
<gene>
    <name evidence="2" type="ORF">EV187_3378</name>
</gene>
<dbReference type="Pfam" id="PF00535">
    <property type="entry name" value="Glycos_transf_2"/>
    <property type="match status" value="1"/>
</dbReference>
<proteinExistence type="predicted"/>
<protein>
    <submittedName>
        <fullName evidence="2">Glycosyl transferase family 2</fullName>
    </submittedName>
</protein>
<organism evidence="2 3">
    <name type="scientific">Agromyces ramosus</name>
    <dbReference type="NCBI Taxonomy" id="33879"/>
    <lineage>
        <taxon>Bacteria</taxon>
        <taxon>Bacillati</taxon>
        <taxon>Actinomycetota</taxon>
        <taxon>Actinomycetes</taxon>
        <taxon>Micrococcales</taxon>
        <taxon>Microbacteriaceae</taxon>
        <taxon>Agromyces</taxon>
    </lineage>
</organism>
<dbReference type="GO" id="GO:0016740">
    <property type="term" value="F:transferase activity"/>
    <property type="evidence" value="ECO:0007669"/>
    <property type="project" value="UniProtKB-KW"/>
</dbReference>
<keyword evidence="3" id="KW-1185">Reference proteome</keyword>
<sequence length="361" mass="39165">MTGESVGGSAGADVQPIVSVVIPLYNGAAYIAQTLTSISRQTLENIEVIVVDDGSTDDGPDLVRTHPVGASLHEQSHLGVAVARNRGLMLARGRWVAFLDQDDLWHPTHLERALRWLHAHPGEHIVFVREITFGIADETDRLRSMDSGVAGWATHLVGREGALEELTGAAEVSGSDAVEVHDLRAMLRGPISVTTSFVAQPELLRLVGGFAPHALAMDDYWMLVNVARLQPIPQIDQRTVFYRVHVGATSRSTRLGMPFLSSAIALRLGGGLIGIDEGLRGGLVGKLHSHLLRELLTSPEYAGEARVRRAVGHLASLLWPPHGLHGERRRALIAARLPWLRRAIRTLRGGLPPAALRHDGQ</sequence>
<feature type="domain" description="Glycosyltransferase 2-like" evidence="1">
    <location>
        <begin position="19"/>
        <end position="152"/>
    </location>
</feature>
<accession>A0A4Q7M8J7</accession>
<dbReference type="InterPro" id="IPR029044">
    <property type="entry name" value="Nucleotide-diphossugar_trans"/>
</dbReference>
<dbReference type="PANTHER" id="PTHR43685">
    <property type="entry name" value="GLYCOSYLTRANSFERASE"/>
    <property type="match status" value="1"/>
</dbReference>